<comment type="caution">
    <text evidence="2">The sequence shown here is derived from an EMBL/GenBank/DDBJ whole genome shotgun (WGS) entry which is preliminary data.</text>
</comment>
<organism evidence="2 3">
    <name type="scientific">Acipenser ruthenus</name>
    <name type="common">Sterlet sturgeon</name>
    <dbReference type="NCBI Taxonomy" id="7906"/>
    <lineage>
        <taxon>Eukaryota</taxon>
        <taxon>Metazoa</taxon>
        <taxon>Chordata</taxon>
        <taxon>Craniata</taxon>
        <taxon>Vertebrata</taxon>
        <taxon>Euteleostomi</taxon>
        <taxon>Actinopterygii</taxon>
        <taxon>Chondrostei</taxon>
        <taxon>Acipenseriformes</taxon>
        <taxon>Acipenseridae</taxon>
        <taxon>Acipenser</taxon>
    </lineage>
</organism>
<dbReference type="EMBL" id="SCEB01215814">
    <property type="protein sequence ID" value="RXM27539.1"/>
    <property type="molecule type" value="Genomic_DNA"/>
</dbReference>
<evidence type="ECO:0000313" key="3">
    <source>
        <dbReference type="Proteomes" id="UP000289886"/>
    </source>
</evidence>
<dbReference type="Proteomes" id="UP000289886">
    <property type="component" value="Unassembled WGS sequence"/>
</dbReference>
<keyword evidence="3" id="KW-1185">Reference proteome</keyword>
<name>A0A444TXC7_ACIRT</name>
<accession>A0A444TXC7</accession>
<gene>
    <name evidence="2" type="ORF">EOD39_2957</name>
</gene>
<protein>
    <submittedName>
        <fullName evidence="2">Uncharacterized protein</fullName>
    </submittedName>
</protein>
<evidence type="ECO:0000256" key="1">
    <source>
        <dbReference type="SAM" id="MobiDB-lite"/>
    </source>
</evidence>
<reference evidence="2 3" key="1">
    <citation type="submission" date="2019-01" db="EMBL/GenBank/DDBJ databases">
        <title>Draft Genome and Complete Hox-Cluster Characterization of the Sterlet Sturgeon (Acipenser ruthenus).</title>
        <authorList>
            <person name="Wei Q."/>
        </authorList>
    </citation>
    <scope>NUCLEOTIDE SEQUENCE [LARGE SCALE GENOMIC DNA]</scope>
    <source>
        <strain evidence="2">WHYD16114868_AA</strain>
        <tissue evidence="2">Blood</tissue>
    </source>
</reference>
<feature type="region of interest" description="Disordered" evidence="1">
    <location>
        <begin position="177"/>
        <end position="200"/>
    </location>
</feature>
<dbReference type="AlphaFoldDB" id="A0A444TXC7"/>
<proteinExistence type="predicted"/>
<sequence length="200" mass="23436">MAGTEGAVNNKLTCLKDADSWYTELVTSGKKKHDSDELSARCGQLFKIPKKATRMFYTFTTLYPKVVIIRKSLCDLLEQLLQPSPLMLKRRRYKKGRNTRRRILFDNNFEKQMKTLFAKEREEEKIGNARRTTSRVQTSNSKQYEMNMSVAQVWRHKELLAVVYQWTMCMDNRRAAADNEKQPKQLKESGTNPPCMHTYL</sequence>
<evidence type="ECO:0000313" key="2">
    <source>
        <dbReference type="EMBL" id="RXM27539.1"/>
    </source>
</evidence>
<feature type="compositionally biased region" description="Basic and acidic residues" evidence="1">
    <location>
        <begin position="177"/>
        <end position="187"/>
    </location>
</feature>